<dbReference type="Gene3D" id="1.10.10.1320">
    <property type="entry name" value="Anti-sigma factor, zinc-finger domain"/>
    <property type="match status" value="1"/>
</dbReference>
<feature type="transmembrane region" description="Helical" evidence="12">
    <location>
        <begin position="100"/>
        <end position="121"/>
    </location>
</feature>
<dbReference type="Pfam" id="PF13490">
    <property type="entry name" value="zf-HC2"/>
    <property type="match status" value="1"/>
</dbReference>
<dbReference type="InterPro" id="IPR041916">
    <property type="entry name" value="Anti_sigma_zinc_sf"/>
</dbReference>
<dbReference type="EMBL" id="JBIAZU010000001">
    <property type="protein sequence ID" value="MFF5288340.1"/>
    <property type="molecule type" value="Genomic_DNA"/>
</dbReference>
<name>A0ABW6W733_9ACTN</name>
<evidence type="ECO:0000256" key="5">
    <source>
        <dbReference type="ARBA" id="ARBA00022989"/>
    </source>
</evidence>
<evidence type="ECO:0000256" key="2">
    <source>
        <dbReference type="ARBA" id="ARBA00004236"/>
    </source>
</evidence>
<keyword evidence="8" id="KW-0804">Transcription</keyword>
<dbReference type="InterPro" id="IPR027383">
    <property type="entry name" value="Znf_put"/>
</dbReference>
<keyword evidence="4 12" id="KW-0812">Transmembrane</keyword>
<reference evidence="15 16" key="1">
    <citation type="submission" date="2024-10" db="EMBL/GenBank/DDBJ databases">
        <title>The Natural Products Discovery Center: Release of the First 8490 Sequenced Strains for Exploring Actinobacteria Biosynthetic Diversity.</title>
        <authorList>
            <person name="Kalkreuter E."/>
            <person name="Kautsar S.A."/>
            <person name="Yang D."/>
            <person name="Bader C.D."/>
            <person name="Teijaro C.N."/>
            <person name="Fluegel L."/>
            <person name="Davis C.M."/>
            <person name="Simpson J.R."/>
            <person name="Lauterbach L."/>
            <person name="Steele A.D."/>
            <person name="Gui C."/>
            <person name="Meng S."/>
            <person name="Li G."/>
            <person name="Viehrig K."/>
            <person name="Ye F."/>
            <person name="Su P."/>
            <person name="Kiefer A.F."/>
            <person name="Nichols A."/>
            <person name="Cepeda A.J."/>
            <person name="Yan W."/>
            <person name="Fan B."/>
            <person name="Jiang Y."/>
            <person name="Adhikari A."/>
            <person name="Zheng C.-J."/>
            <person name="Schuster L."/>
            <person name="Cowan T.M."/>
            <person name="Smanski M.J."/>
            <person name="Chevrette M.G."/>
            <person name="De Carvalho L.P.S."/>
            <person name="Shen B."/>
        </authorList>
    </citation>
    <scope>NUCLEOTIDE SEQUENCE [LARGE SCALE GENOMIC DNA]</scope>
    <source>
        <strain evidence="15 16">NPDC000087</strain>
    </source>
</reference>
<evidence type="ECO:0000256" key="7">
    <source>
        <dbReference type="ARBA" id="ARBA00023136"/>
    </source>
</evidence>
<evidence type="ECO:0000256" key="11">
    <source>
        <dbReference type="SAM" id="MobiDB-lite"/>
    </source>
</evidence>
<evidence type="ECO:0000256" key="6">
    <source>
        <dbReference type="ARBA" id="ARBA00023015"/>
    </source>
</evidence>
<accession>A0ABW6W733</accession>
<dbReference type="InterPro" id="IPR051474">
    <property type="entry name" value="Anti-sigma-K/W_factor"/>
</dbReference>
<protein>
    <recommendedName>
        <fullName evidence="10">Regulator of SigK</fullName>
    </recommendedName>
    <alternativeName>
        <fullName evidence="9">Sigma-K anti-sigma factor RskA</fullName>
    </alternativeName>
</protein>
<evidence type="ECO:0000256" key="9">
    <source>
        <dbReference type="ARBA" id="ARBA00029829"/>
    </source>
</evidence>
<evidence type="ECO:0000256" key="4">
    <source>
        <dbReference type="ARBA" id="ARBA00022692"/>
    </source>
</evidence>
<comment type="caution">
    <text evidence="15">The sequence shown here is derived from an EMBL/GenBank/DDBJ whole genome shotgun (WGS) entry which is preliminary data.</text>
</comment>
<keyword evidence="3" id="KW-1003">Cell membrane</keyword>
<feature type="domain" description="Putative zinc-finger" evidence="14">
    <location>
        <begin position="5"/>
        <end position="37"/>
    </location>
</feature>
<evidence type="ECO:0000256" key="8">
    <source>
        <dbReference type="ARBA" id="ARBA00023163"/>
    </source>
</evidence>
<sequence length="251" mass="25730">MNTADVHTLLGPYVLDAVDDIERAAFDRHLRECDACRADVSELREASARLADGAWSVPPPGLRDNVLAAIGSVRQIAPISPAPAPAPATAPARSSRRLRLVSAAAAVVVAAAGAATAAYTLQDHRVRVEQARAEAAQAAESRVRALLASPDLVVKEEPVTGGGRVTVATSKLHDAGVIMLAADAAPSDGRVFQLWTIRSAVPIPEGTLAPGQTAAVQIVEGMGQASDVGVSVEPPGGSKTPTTPLAADVKL</sequence>
<feature type="region of interest" description="Disordered" evidence="11">
    <location>
        <begin position="227"/>
        <end position="251"/>
    </location>
</feature>
<dbReference type="PANTHER" id="PTHR37461:SF1">
    <property type="entry name" value="ANTI-SIGMA-K FACTOR RSKA"/>
    <property type="match status" value="1"/>
</dbReference>
<evidence type="ECO:0000256" key="1">
    <source>
        <dbReference type="ARBA" id="ARBA00004167"/>
    </source>
</evidence>
<keyword evidence="6" id="KW-0805">Transcription regulation</keyword>
<evidence type="ECO:0000256" key="10">
    <source>
        <dbReference type="ARBA" id="ARBA00030803"/>
    </source>
</evidence>
<dbReference type="Pfam" id="PF10099">
    <property type="entry name" value="RskA_C"/>
    <property type="match status" value="1"/>
</dbReference>
<evidence type="ECO:0000313" key="15">
    <source>
        <dbReference type="EMBL" id="MFF5288340.1"/>
    </source>
</evidence>
<feature type="domain" description="Anti-sigma K factor RskA C-terminal" evidence="13">
    <location>
        <begin position="101"/>
        <end position="243"/>
    </location>
</feature>
<evidence type="ECO:0000313" key="16">
    <source>
        <dbReference type="Proteomes" id="UP001602245"/>
    </source>
</evidence>
<keyword evidence="7 12" id="KW-0472">Membrane</keyword>
<dbReference type="InterPro" id="IPR018764">
    <property type="entry name" value="RskA_C"/>
</dbReference>
<proteinExistence type="predicted"/>
<evidence type="ECO:0000259" key="14">
    <source>
        <dbReference type="Pfam" id="PF13490"/>
    </source>
</evidence>
<dbReference type="RefSeq" id="WP_040432259.1">
    <property type="nucleotide sequence ID" value="NZ_JBIAZU010000001.1"/>
</dbReference>
<keyword evidence="16" id="KW-1185">Reference proteome</keyword>
<gene>
    <name evidence="15" type="ORF">ACFY35_02810</name>
</gene>
<dbReference type="PANTHER" id="PTHR37461">
    <property type="entry name" value="ANTI-SIGMA-K FACTOR RSKA"/>
    <property type="match status" value="1"/>
</dbReference>
<comment type="subcellular location">
    <subcellularLocation>
        <location evidence="2">Cell membrane</location>
    </subcellularLocation>
    <subcellularLocation>
        <location evidence="1">Membrane</location>
        <topology evidence="1">Single-pass membrane protein</topology>
    </subcellularLocation>
</comment>
<organism evidence="15 16">
    <name type="scientific">Paractinoplanes globisporus</name>
    <dbReference type="NCBI Taxonomy" id="113565"/>
    <lineage>
        <taxon>Bacteria</taxon>
        <taxon>Bacillati</taxon>
        <taxon>Actinomycetota</taxon>
        <taxon>Actinomycetes</taxon>
        <taxon>Micromonosporales</taxon>
        <taxon>Micromonosporaceae</taxon>
        <taxon>Paractinoplanes</taxon>
    </lineage>
</organism>
<evidence type="ECO:0000256" key="12">
    <source>
        <dbReference type="SAM" id="Phobius"/>
    </source>
</evidence>
<evidence type="ECO:0000256" key="3">
    <source>
        <dbReference type="ARBA" id="ARBA00022475"/>
    </source>
</evidence>
<keyword evidence="5 12" id="KW-1133">Transmembrane helix</keyword>
<evidence type="ECO:0000259" key="13">
    <source>
        <dbReference type="Pfam" id="PF10099"/>
    </source>
</evidence>
<dbReference type="Proteomes" id="UP001602245">
    <property type="component" value="Unassembled WGS sequence"/>
</dbReference>